<dbReference type="Gene3D" id="2.170.150.40">
    <property type="entry name" value="Domain of unknown function (DUF427)"/>
    <property type="match status" value="1"/>
</dbReference>
<dbReference type="InterPro" id="IPR038694">
    <property type="entry name" value="DUF427_sf"/>
</dbReference>
<dbReference type="RefSeq" id="WP_308423853.1">
    <property type="nucleotide sequence ID" value="NZ_BMMF01000017.1"/>
</dbReference>
<dbReference type="PANTHER" id="PTHR34310:SF9">
    <property type="entry name" value="BLR5716 PROTEIN"/>
    <property type="match status" value="1"/>
</dbReference>
<dbReference type="PANTHER" id="PTHR34310">
    <property type="entry name" value="DUF427 DOMAIN PROTEIN (AFU_ORTHOLOGUE AFUA_3G02220)"/>
    <property type="match status" value="1"/>
</dbReference>
<reference evidence="2 3" key="1">
    <citation type="journal article" date="2014" name="Int. J. Syst. Evol. Microbiol.">
        <title>Complete genome sequence of Corynebacterium casei LMG S-19264T (=DSM 44701T), isolated from a smear-ripened cheese.</title>
        <authorList>
            <consortium name="US DOE Joint Genome Institute (JGI-PGF)"/>
            <person name="Walter F."/>
            <person name="Albersmeier A."/>
            <person name="Kalinowski J."/>
            <person name="Ruckert C."/>
        </authorList>
    </citation>
    <scope>NUCLEOTIDE SEQUENCE [LARGE SCALE GENOMIC DNA]</scope>
    <source>
        <strain evidence="2 3">CGMCC 1.9161</strain>
    </source>
</reference>
<dbReference type="AlphaFoldDB" id="A0A917QJ77"/>
<accession>A0A917QJ77</accession>
<feature type="domain" description="DUF427" evidence="1">
    <location>
        <begin position="20"/>
        <end position="111"/>
    </location>
</feature>
<dbReference type="Proteomes" id="UP000600449">
    <property type="component" value="Unassembled WGS sequence"/>
</dbReference>
<sequence length="121" mass="13352">MMKEPGPDHPITVRPAGKRVRVVLGGAIVAETDAALRLEENLYPPVFYIPRADIEMDLLAPSPKRTHCPYKGEASYFTVSGHGIEARDAAWSYETPYPALKEIEGLVAFDRAKVDAIEELS</sequence>
<protein>
    <recommendedName>
        <fullName evidence="1">DUF427 domain-containing protein</fullName>
    </recommendedName>
</protein>
<dbReference type="EMBL" id="BMMF01000017">
    <property type="protein sequence ID" value="GGK53065.1"/>
    <property type="molecule type" value="Genomic_DNA"/>
</dbReference>
<proteinExistence type="predicted"/>
<evidence type="ECO:0000313" key="2">
    <source>
        <dbReference type="EMBL" id="GGK53065.1"/>
    </source>
</evidence>
<gene>
    <name evidence="2" type="ORF">GCM10011322_44930</name>
</gene>
<evidence type="ECO:0000313" key="3">
    <source>
        <dbReference type="Proteomes" id="UP000600449"/>
    </source>
</evidence>
<evidence type="ECO:0000259" key="1">
    <source>
        <dbReference type="Pfam" id="PF04248"/>
    </source>
</evidence>
<name>A0A917QJ77_9HYPH</name>
<dbReference type="Pfam" id="PF04248">
    <property type="entry name" value="NTP_transf_9"/>
    <property type="match status" value="1"/>
</dbReference>
<comment type="caution">
    <text evidence="2">The sequence shown here is derived from an EMBL/GenBank/DDBJ whole genome shotgun (WGS) entry which is preliminary data.</text>
</comment>
<organism evidence="2 3">
    <name type="scientific">Salinarimonas ramus</name>
    <dbReference type="NCBI Taxonomy" id="690164"/>
    <lineage>
        <taxon>Bacteria</taxon>
        <taxon>Pseudomonadati</taxon>
        <taxon>Pseudomonadota</taxon>
        <taxon>Alphaproteobacteria</taxon>
        <taxon>Hyphomicrobiales</taxon>
        <taxon>Salinarimonadaceae</taxon>
        <taxon>Salinarimonas</taxon>
    </lineage>
</organism>
<keyword evidence="3" id="KW-1185">Reference proteome</keyword>
<dbReference type="InterPro" id="IPR007361">
    <property type="entry name" value="DUF427"/>
</dbReference>